<gene>
    <name evidence="10" type="ORF">ACFR9S_04090</name>
</gene>
<evidence type="ECO:0000256" key="1">
    <source>
        <dbReference type="ARBA" id="ARBA00004141"/>
    </source>
</evidence>
<dbReference type="PANTHER" id="PTHR24221:SF654">
    <property type="entry name" value="ATP-BINDING CASSETTE SUB-FAMILY B MEMBER 6"/>
    <property type="match status" value="1"/>
</dbReference>
<proteinExistence type="predicted"/>
<evidence type="ECO:0000259" key="9">
    <source>
        <dbReference type="PROSITE" id="PS50929"/>
    </source>
</evidence>
<protein>
    <submittedName>
        <fullName evidence="10">ABC transporter ATP-binding protein</fullName>
    </submittedName>
</protein>
<dbReference type="FunFam" id="3.40.50.300:FF:000218">
    <property type="entry name" value="Multidrug ABC transporter ATP-binding protein"/>
    <property type="match status" value="1"/>
</dbReference>
<feature type="transmembrane region" description="Helical" evidence="7">
    <location>
        <begin position="193"/>
        <end position="210"/>
    </location>
</feature>
<dbReference type="CDD" id="cd18565">
    <property type="entry name" value="ABC_6TM_exporter_like"/>
    <property type="match status" value="1"/>
</dbReference>
<keyword evidence="4 10" id="KW-0067">ATP-binding</keyword>
<organism evidence="10 11">
    <name type="scientific">Halolamina salina</name>
    <dbReference type="NCBI Taxonomy" id="1220023"/>
    <lineage>
        <taxon>Archaea</taxon>
        <taxon>Methanobacteriati</taxon>
        <taxon>Methanobacteriota</taxon>
        <taxon>Stenosarchaea group</taxon>
        <taxon>Halobacteria</taxon>
        <taxon>Halobacteriales</taxon>
        <taxon>Haloferacaceae</taxon>
    </lineage>
</organism>
<dbReference type="PROSITE" id="PS50929">
    <property type="entry name" value="ABC_TM1F"/>
    <property type="match status" value="1"/>
</dbReference>
<dbReference type="PROSITE" id="PS00211">
    <property type="entry name" value="ABC_TRANSPORTER_1"/>
    <property type="match status" value="1"/>
</dbReference>
<keyword evidence="3" id="KW-0547">Nucleotide-binding</keyword>
<dbReference type="PANTHER" id="PTHR24221">
    <property type="entry name" value="ATP-BINDING CASSETTE SUB-FAMILY B"/>
    <property type="match status" value="1"/>
</dbReference>
<dbReference type="Proteomes" id="UP001597111">
    <property type="component" value="Unassembled WGS sequence"/>
</dbReference>
<evidence type="ECO:0000313" key="10">
    <source>
        <dbReference type="EMBL" id="MFD1525482.1"/>
    </source>
</evidence>
<feature type="transmembrane region" description="Helical" evidence="7">
    <location>
        <begin position="32"/>
        <end position="65"/>
    </location>
</feature>
<evidence type="ECO:0000256" key="3">
    <source>
        <dbReference type="ARBA" id="ARBA00022741"/>
    </source>
</evidence>
<evidence type="ECO:0000256" key="2">
    <source>
        <dbReference type="ARBA" id="ARBA00022692"/>
    </source>
</evidence>
<dbReference type="SUPFAM" id="SSF52540">
    <property type="entry name" value="P-loop containing nucleoside triphosphate hydrolases"/>
    <property type="match status" value="1"/>
</dbReference>
<feature type="transmembrane region" description="Helical" evidence="7">
    <location>
        <begin position="311"/>
        <end position="329"/>
    </location>
</feature>
<keyword evidence="11" id="KW-1185">Reference proteome</keyword>
<comment type="caution">
    <text evidence="10">The sequence shown here is derived from an EMBL/GenBank/DDBJ whole genome shotgun (WGS) entry which is preliminary data.</text>
</comment>
<evidence type="ECO:0000313" key="11">
    <source>
        <dbReference type="Proteomes" id="UP001597111"/>
    </source>
</evidence>
<dbReference type="GO" id="GO:0016020">
    <property type="term" value="C:membrane"/>
    <property type="evidence" value="ECO:0007669"/>
    <property type="project" value="UniProtKB-SubCell"/>
</dbReference>
<keyword evidence="2 7" id="KW-0812">Transmembrane</keyword>
<dbReference type="AlphaFoldDB" id="A0ABD6B3I0"/>
<feature type="transmembrane region" description="Helical" evidence="7">
    <location>
        <begin position="279"/>
        <end position="299"/>
    </location>
</feature>
<dbReference type="EMBL" id="JBHUDH010000033">
    <property type="protein sequence ID" value="MFD1525482.1"/>
    <property type="molecule type" value="Genomic_DNA"/>
</dbReference>
<evidence type="ECO:0000256" key="6">
    <source>
        <dbReference type="ARBA" id="ARBA00023136"/>
    </source>
</evidence>
<keyword evidence="5 7" id="KW-1133">Transmembrane helix</keyword>
<evidence type="ECO:0000259" key="8">
    <source>
        <dbReference type="PROSITE" id="PS50893"/>
    </source>
</evidence>
<dbReference type="InterPro" id="IPR036640">
    <property type="entry name" value="ABC1_TM_sf"/>
</dbReference>
<name>A0ABD6B3I0_9EURY</name>
<dbReference type="InterPro" id="IPR003439">
    <property type="entry name" value="ABC_transporter-like_ATP-bd"/>
</dbReference>
<dbReference type="RefSeq" id="WP_379818114.1">
    <property type="nucleotide sequence ID" value="NZ_JBHUDH010000033.1"/>
</dbReference>
<accession>A0ABD6B3I0</accession>
<evidence type="ECO:0000256" key="4">
    <source>
        <dbReference type="ARBA" id="ARBA00022840"/>
    </source>
</evidence>
<feature type="transmembrane region" description="Helical" evidence="7">
    <location>
        <begin position="85"/>
        <end position="108"/>
    </location>
</feature>
<evidence type="ECO:0000256" key="7">
    <source>
        <dbReference type="SAM" id="Phobius"/>
    </source>
</evidence>
<feature type="transmembrane region" description="Helical" evidence="7">
    <location>
        <begin position="167"/>
        <end position="187"/>
    </location>
</feature>
<dbReference type="Gene3D" id="1.20.1560.10">
    <property type="entry name" value="ABC transporter type 1, transmembrane domain"/>
    <property type="match status" value="1"/>
</dbReference>
<dbReference type="InterPro" id="IPR017871">
    <property type="entry name" value="ABC_transporter-like_CS"/>
</dbReference>
<dbReference type="SUPFAM" id="SSF90123">
    <property type="entry name" value="ABC transporter transmembrane region"/>
    <property type="match status" value="1"/>
</dbReference>
<feature type="domain" description="ABC transporter" evidence="8">
    <location>
        <begin position="382"/>
        <end position="621"/>
    </location>
</feature>
<dbReference type="Pfam" id="PF00664">
    <property type="entry name" value="ABC_membrane"/>
    <property type="match status" value="1"/>
</dbReference>
<dbReference type="Gene3D" id="3.40.50.300">
    <property type="entry name" value="P-loop containing nucleotide triphosphate hydrolases"/>
    <property type="match status" value="1"/>
</dbReference>
<dbReference type="InterPro" id="IPR039421">
    <property type="entry name" value="Type_1_exporter"/>
</dbReference>
<dbReference type="PROSITE" id="PS50893">
    <property type="entry name" value="ABC_TRANSPORTER_2"/>
    <property type="match status" value="1"/>
</dbReference>
<dbReference type="InterPro" id="IPR011527">
    <property type="entry name" value="ABC1_TM_dom"/>
</dbReference>
<feature type="domain" description="ABC transmembrane type-1" evidence="9">
    <location>
        <begin position="36"/>
        <end position="347"/>
    </location>
</feature>
<keyword evidence="6 7" id="KW-0472">Membrane</keyword>
<dbReference type="InterPro" id="IPR027417">
    <property type="entry name" value="P-loop_NTPase"/>
</dbReference>
<sequence>MPPDEDDEFAELRAEEGNAILRLFLEYGRERLLTFVGGAVAAVVQMLMALVPSFVLAIAIDSLFFDTRAFSLPLVPGAWIPGNEGAQFLLAGGLVATSYALSSIFSWANNYLWNSFSQQFQHSVRVDTYDALQRQGVEFFDNRQTGEVMSILNNDVNQLEGFLTNNLNSLITIVVRVGGMGAVMLLINWRLALIPVAAIPALGYLSYWFVETIHPKYQEVRSAVGKLNSRLENNIGGIETLKSFTTEPFETDRVRDSSREYLDAQWDAITTRIKFFPSLQATTAAAYVSVFFVGGWWVVTGTPPHPFFSGGDPTATLTAGTLVLFLNYSRRFVYPMRQMGQIINGYQYAEAAGERIVGLLDDDTRVSAESDGTELEEVEGRVEFDDVNFAYRDEDGEAEETVLRGISFEADPGDYVGLVGPTGAGKSTTMKLLLRFYDPDSGTITLDGHDLADLDLRSLREHVGYVSQEPYLFYGTVAENIAYGVPDHDEAAMHEAAEKAGAHEFVADLEDGYDTMVGERGVKLSGGQRQRIALARTILRDPDVLVLDEATSHVDNETEAVIQNSLETLTEDRTVFAIAHRLSTVRDADQILVMDDGEIVEQGTHGELIDGDGLYANLWHVQVGEMEALPQQFVERSLGAE</sequence>
<dbReference type="GO" id="GO:0005524">
    <property type="term" value="F:ATP binding"/>
    <property type="evidence" value="ECO:0007669"/>
    <property type="project" value="UniProtKB-KW"/>
</dbReference>
<evidence type="ECO:0000256" key="5">
    <source>
        <dbReference type="ARBA" id="ARBA00022989"/>
    </source>
</evidence>
<comment type="subcellular location">
    <subcellularLocation>
        <location evidence="1">Membrane</location>
        <topology evidence="1">Multi-pass membrane protein</topology>
    </subcellularLocation>
</comment>
<reference evidence="10 11" key="1">
    <citation type="journal article" date="2019" name="Int. J. Syst. Evol. Microbiol.">
        <title>The Global Catalogue of Microorganisms (GCM) 10K type strain sequencing project: providing services to taxonomists for standard genome sequencing and annotation.</title>
        <authorList>
            <consortium name="The Broad Institute Genomics Platform"/>
            <consortium name="The Broad Institute Genome Sequencing Center for Infectious Disease"/>
            <person name="Wu L."/>
            <person name="Ma J."/>
        </authorList>
    </citation>
    <scope>NUCLEOTIDE SEQUENCE [LARGE SCALE GENOMIC DNA]</scope>
    <source>
        <strain evidence="10 11">CGMCC 1.12285</strain>
    </source>
</reference>
<dbReference type="SMART" id="SM00382">
    <property type="entry name" value="AAA"/>
    <property type="match status" value="1"/>
</dbReference>
<dbReference type="InterPro" id="IPR003593">
    <property type="entry name" value="AAA+_ATPase"/>
</dbReference>
<dbReference type="Pfam" id="PF00005">
    <property type="entry name" value="ABC_tran"/>
    <property type="match status" value="1"/>
</dbReference>